<reference evidence="2 3" key="1">
    <citation type="journal article" date="2011" name="J. Bacteriol.">
        <title>Complete genome sequence of Amycolicicoccus subflavus DQS3-9A1T, an actinomycete isolated from crude oil-polluted soil.</title>
        <authorList>
            <person name="Cai M."/>
            <person name="Chen W.M."/>
            <person name="Nie Y."/>
            <person name="Chi C.Q."/>
            <person name="Wang Y.N."/>
            <person name="Tang Y.Q."/>
            <person name="Li G.Y."/>
            <person name="Wu X.L."/>
        </authorList>
    </citation>
    <scope>NUCLEOTIDE SEQUENCE [LARGE SCALE GENOMIC DNA]</scope>
    <source>
        <strain evidence="3">DSM 45089 / DQS3-9A1</strain>
    </source>
</reference>
<organism evidence="2 3">
    <name type="scientific">Hoyosella subflava (strain DSM 45089 / JCM 17490 / NBRC 109087 / DQS3-9A1)</name>
    <name type="common">Amycolicicoccus subflavus</name>
    <dbReference type="NCBI Taxonomy" id="443218"/>
    <lineage>
        <taxon>Bacteria</taxon>
        <taxon>Bacillati</taxon>
        <taxon>Actinomycetota</taxon>
        <taxon>Actinomycetes</taxon>
        <taxon>Mycobacteriales</taxon>
        <taxon>Hoyosellaceae</taxon>
        <taxon>Hoyosella</taxon>
    </lineage>
</organism>
<sequence length="112" mass="10908">MAMAAGPEKLVAALVAVPPSAAIARESPNISPAAAALPSKPNAAAALESSAVAEHDDVAEVAAGPVPGTAGHSTGAAAAVVAPSSDTEPAIRAPLAARARRRVTRWCVDTAV</sequence>
<dbReference type="KEGG" id="asd:AS9A_0602"/>
<feature type="region of interest" description="Disordered" evidence="1">
    <location>
        <begin position="63"/>
        <end position="84"/>
    </location>
</feature>
<accession>F6EJK7</accession>
<dbReference type="EMBL" id="CP002786">
    <property type="protein sequence ID" value="AEF39056.1"/>
    <property type="molecule type" value="Genomic_DNA"/>
</dbReference>
<evidence type="ECO:0000313" key="2">
    <source>
        <dbReference type="EMBL" id="AEF39056.1"/>
    </source>
</evidence>
<name>F6EJK7_HOYSD</name>
<dbReference type="AlphaFoldDB" id="F6EJK7"/>
<proteinExistence type="predicted"/>
<evidence type="ECO:0000256" key="1">
    <source>
        <dbReference type="SAM" id="MobiDB-lite"/>
    </source>
</evidence>
<keyword evidence="3" id="KW-1185">Reference proteome</keyword>
<evidence type="ECO:0000313" key="3">
    <source>
        <dbReference type="Proteomes" id="UP000009235"/>
    </source>
</evidence>
<gene>
    <name evidence="2" type="ordered locus">AS9A_0602</name>
</gene>
<dbReference type="Proteomes" id="UP000009235">
    <property type="component" value="Chromosome"/>
</dbReference>
<dbReference type="HOGENOM" id="CLU_2140622_0_0_11"/>
<protein>
    <submittedName>
        <fullName evidence="2">Uncharacterized protein</fullName>
    </submittedName>
</protein>